<dbReference type="Proteomes" id="UP000033710">
    <property type="component" value="Unassembled WGS sequence"/>
</dbReference>
<dbReference type="GO" id="GO:0006631">
    <property type="term" value="P:fatty acid metabolic process"/>
    <property type="evidence" value="ECO:0007669"/>
    <property type="project" value="TreeGrafter"/>
</dbReference>
<dbReference type="PANTHER" id="PTHR43201">
    <property type="entry name" value="ACYL-COA SYNTHETASE"/>
    <property type="match status" value="1"/>
</dbReference>
<protein>
    <submittedName>
        <fullName evidence="4">Uncharacterized protein</fullName>
    </submittedName>
</protein>
<sequence>MAPTLPRLPVFEAIAKHDPASTVVVHSHSGRRFRYGELLGDVRRARDQMIEAAGQTDDLNGERVAFMVENSYDYVVTLLAVLAARAIAVPLSPSFPIPELQYIVDHSEALLVVSSAKFDAKAKELLASELLSKPTHVALAKHLGGGAYEKVELDEHVDAGDAGLMLYTSGTTNRPKGVSLPERVITAQAQSLNKAWEYSPTDHLLHVLPLHHIHGTINALYAPLFSGSSVEFLFPFNADAVWKRFAAPFLPETEEQKQKKGTTMPQKEIVTFFTVVPTVYSRLLATHKELSPEMQAATREAISPANLRLNISGSAALPTPVKKAWSDLSHGNVLLERFGMTEVGMALSCGLNMAHRVDGSVGWPLPSVEARLVDVDSGAVIAPGETVDSEGRERAGEIQLRGPTIFAEYWRNPTATASEFAPAAEGDANTTPWFKTGDVAVRRMVDGVDTAAAAAATPSQDWTGDRSMYFILGRKSADIIKSGGEKVSALEIERELLSLPVVAEAAVVAVPSGKWGQKVGAVVVLQAKGEHATTKWSVMDMRRALKSRLVNYKIPQLLRVVESIPRNAMGKINKKQLVAQVFVDDFSGDEAMTPAPAAKVKTALKRDPTAATEAALSTEEESPSKRQKV</sequence>
<evidence type="ECO:0000256" key="1">
    <source>
        <dbReference type="SAM" id="MobiDB-lite"/>
    </source>
</evidence>
<proteinExistence type="predicted"/>
<dbReference type="KEGG" id="ssck:SPSK_05089"/>
<dbReference type="InterPro" id="IPR045851">
    <property type="entry name" value="AMP-bd_C_sf"/>
</dbReference>
<dbReference type="GeneID" id="27667118"/>
<dbReference type="EMBL" id="AXCR01000012">
    <property type="protein sequence ID" value="KJR80856.1"/>
    <property type="molecule type" value="Genomic_DNA"/>
</dbReference>
<name>A0A0F2LY80_SPOSC</name>
<dbReference type="VEuPathDB" id="FungiDB:SPSK_05089"/>
<feature type="domain" description="AMP-dependent synthetase/ligase" evidence="2">
    <location>
        <begin position="11"/>
        <end position="410"/>
    </location>
</feature>
<dbReference type="Gene3D" id="3.40.50.12780">
    <property type="entry name" value="N-terminal domain of ligase-like"/>
    <property type="match status" value="1"/>
</dbReference>
<reference evidence="4 5" key="2">
    <citation type="journal article" date="2015" name="Eukaryot. Cell">
        <title>Asexual propagation of a virulent clone complex in a human and feline outbreak of sporotrichosis.</title>
        <authorList>
            <person name="Teixeira Mde M."/>
            <person name="Rodrigues A.M."/>
            <person name="Tsui C.K."/>
            <person name="de Almeida L.G."/>
            <person name="Van Diepeningen A.D."/>
            <person name="van den Ende B.G."/>
            <person name="Fernandes G.F."/>
            <person name="Kano R."/>
            <person name="Hamelin R.C."/>
            <person name="Lopes-Bezerra L.M."/>
            <person name="Vasconcelos A.T."/>
            <person name="de Hoog S."/>
            <person name="de Camargo Z.P."/>
            <person name="Felipe M.S."/>
        </authorList>
    </citation>
    <scope>NUCLEOTIDE SEQUENCE [LARGE SCALE GENOMIC DNA]</scope>
    <source>
        <strain evidence="4 5">1099-18</strain>
    </source>
</reference>
<evidence type="ECO:0000313" key="5">
    <source>
        <dbReference type="Proteomes" id="UP000033710"/>
    </source>
</evidence>
<dbReference type="RefSeq" id="XP_016583532.1">
    <property type="nucleotide sequence ID" value="XM_016731841.1"/>
</dbReference>
<organism evidence="4 5">
    <name type="scientific">Sporothrix schenckii 1099-18</name>
    <dbReference type="NCBI Taxonomy" id="1397361"/>
    <lineage>
        <taxon>Eukaryota</taxon>
        <taxon>Fungi</taxon>
        <taxon>Dikarya</taxon>
        <taxon>Ascomycota</taxon>
        <taxon>Pezizomycotina</taxon>
        <taxon>Sordariomycetes</taxon>
        <taxon>Sordariomycetidae</taxon>
        <taxon>Ophiostomatales</taxon>
        <taxon>Ophiostomataceae</taxon>
        <taxon>Sporothrix</taxon>
    </lineage>
</organism>
<feature type="domain" description="AMP-binding enzyme C-terminal" evidence="3">
    <location>
        <begin position="491"/>
        <end position="571"/>
    </location>
</feature>
<accession>A0A0F2LY80</accession>
<dbReference type="PANTHER" id="PTHR43201:SF28">
    <property type="entry name" value="ENZYME, PUTATIVE (AFU_ORTHOLOGUE AFUA_7G01530)-RELATED"/>
    <property type="match status" value="1"/>
</dbReference>
<comment type="caution">
    <text evidence="4">The sequence shown here is derived from an EMBL/GenBank/DDBJ whole genome shotgun (WGS) entry which is preliminary data.</text>
</comment>
<feature type="region of interest" description="Disordered" evidence="1">
    <location>
        <begin position="599"/>
        <end position="629"/>
    </location>
</feature>
<dbReference type="Pfam" id="PF00501">
    <property type="entry name" value="AMP-binding"/>
    <property type="match status" value="1"/>
</dbReference>
<evidence type="ECO:0000259" key="3">
    <source>
        <dbReference type="Pfam" id="PF13193"/>
    </source>
</evidence>
<dbReference type="OrthoDB" id="2962993at2759"/>
<dbReference type="InterPro" id="IPR000873">
    <property type="entry name" value="AMP-dep_synth/lig_dom"/>
</dbReference>
<gene>
    <name evidence="4" type="ORF">SPSK_05089</name>
</gene>
<dbReference type="AlphaFoldDB" id="A0A0F2LY80"/>
<dbReference type="InterPro" id="IPR042099">
    <property type="entry name" value="ANL_N_sf"/>
</dbReference>
<dbReference type="Pfam" id="PF13193">
    <property type="entry name" value="AMP-binding_C"/>
    <property type="match status" value="1"/>
</dbReference>
<reference evidence="4 5" key="1">
    <citation type="journal article" date="2014" name="BMC Genomics">
        <title>Comparative genomics of the major fungal agents of human and animal Sporotrichosis: Sporothrix schenckii and Sporothrix brasiliensis.</title>
        <authorList>
            <person name="Teixeira M.M."/>
            <person name="de Almeida L.G."/>
            <person name="Kubitschek-Barreira P."/>
            <person name="Alves F.L."/>
            <person name="Kioshima E.S."/>
            <person name="Abadio A.K."/>
            <person name="Fernandes L."/>
            <person name="Derengowski L.S."/>
            <person name="Ferreira K.S."/>
            <person name="Souza R.C."/>
            <person name="Ruiz J.C."/>
            <person name="de Andrade N.C."/>
            <person name="Paes H.C."/>
            <person name="Nicola A.M."/>
            <person name="Albuquerque P."/>
            <person name="Gerber A.L."/>
            <person name="Martins V.P."/>
            <person name="Peconick L.D."/>
            <person name="Neto A.V."/>
            <person name="Chaucanez C.B."/>
            <person name="Silva P.A."/>
            <person name="Cunha O.L."/>
            <person name="de Oliveira F.F."/>
            <person name="dos Santos T.C."/>
            <person name="Barros A.L."/>
            <person name="Soares M.A."/>
            <person name="de Oliveira L.M."/>
            <person name="Marini M.M."/>
            <person name="Villalobos-Duno H."/>
            <person name="Cunha M.M."/>
            <person name="de Hoog S."/>
            <person name="da Silveira J.F."/>
            <person name="Henrissat B."/>
            <person name="Nino-Vega G.A."/>
            <person name="Cisalpino P.S."/>
            <person name="Mora-Montes H.M."/>
            <person name="Almeida S.R."/>
            <person name="Stajich J.E."/>
            <person name="Lopes-Bezerra L.M."/>
            <person name="Vasconcelos A.T."/>
            <person name="Felipe M.S."/>
        </authorList>
    </citation>
    <scope>NUCLEOTIDE SEQUENCE [LARGE SCALE GENOMIC DNA]</scope>
    <source>
        <strain evidence="4 5">1099-18</strain>
    </source>
</reference>
<evidence type="ECO:0000259" key="2">
    <source>
        <dbReference type="Pfam" id="PF00501"/>
    </source>
</evidence>
<dbReference type="Gene3D" id="3.30.300.30">
    <property type="match status" value="1"/>
</dbReference>
<evidence type="ECO:0000313" key="4">
    <source>
        <dbReference type="EMBL" id="KJR80856.1"/>
    </source>
</evidence>
<dbReference type="InterPro" id="IPR025110">
    <property type="entry name" value="AMP-bd_C"/>
</dbReference>
<dbReference type="SUPFAM" id="SSF56801">
    <property type="entry name" value="Acetyl-CoA synthetase-like"/>
    <property type="match status" value="1"/>
</dbReference>
<dbReference type="GO" id="GO:0031956">
    <property type="term" value="F:medium-chain fatty acid-CoA ligase activity"/>
    <property type="evidence" value="ECO:0007669"/>
    <property type="project" value="TreeGrafter"/>
</dbReference>